<dbReference type="PROSITE" id="PS51160">
    <property type="entry name" value="ACYLPHOSPHATASE_3"/>
    <property type="match status" value="1"/>
</dbReference>
<proteinExistence type="inferred from homology"/>
<evidence type="ECO:0000256" key="1">
    <source>
        <dbReference type="ARBA" id="ARBA00005614"/>
    </source>
</evidence>
<dbReference type="EC" id="3.6.1.7" evidence="2 4"/>
<gene>
    <name evidence="8" type="ordered locus">Spica_0472</name>
</gene>
<dbReference type="PANTHER" id="PTHR47268">
    <property type="entry name" value="ACYLPHOSPHATASE"/>
    <property type="match status" value="1"/>
</dbReference>
<dbReference type="PANTHER" id="PTHR47268:SF4">
    <property type="entry name" value="ACYLPHOSPHATASE"/>
    <property type="match status" value="1"/>
</dbReference>
<feature type="domain" description="Acylphosphatase-like" evidence="7">
    <location>
        <begin position="11"/>
        <end position="98"/>
    </location>
</feature>
<dbReference type="Gene3D" id="3.30.70.100">
    <property type="match status" value="1"/>
</dbReference>
<dbReference type="GO" id="GO:0003998">
    <property type="term" value="F:acylphosphatase activity"/>
    <property type="evidence" value="ECO:0007669"/>
    <property type="project" value="UniProtKB-EC"/>
</dbReference>
<dbReference type="InterPro" id="IPR020456">
    <property type="entry name" value="Acylphosphatase"/>
</dbReference>
<dbReference type="Proteomes" id="UP000000503">
    <property type="component" value="Chromosome"/>
</dbReference>
<comment type="catalytic activity">
    <reaction evidence="3 4 5">
        <text>an acyl phosphate + H2O = a carboxylate + phosphate + H(+)</text>
        <dbReference type="Rhea" id="RHEA:14965"/>
        <dbReference type="ChEBI" id="CHEBI:15377"/>
        <dbReference type="ChEBI" id="CHEBI:15378"/>
        <dbReference type="ChEBI" id="CHEBI:29067"/>
        <dbReference type="ChEBI" id="CHEBI:43474"/>
        <dbReference type="ChEBI" id="CHEBI:59918"/>
        <dbReference type="EC" id="3.6.1.7"/>
    </reaction>
</comment>
<keyword evidence="9" id="KW-1185">Reference proteome</keyword>
<dbReference type="HOGENOM" id="CLU_141932_1_2_12"/>
<evidence type="ECO:0000256" key="2">
    <source>
        <dbReference type="ARBA" id="ARBA00012150"/>
    </source>
</evidence>
<evidence type="ECO:0000313" key="9">
    <source>
        <dbReference type="Proteomes" id="UP000000503"/>
    </source>
</evidence>
<evidence type="ECO:0000259" key="7">
    <source>
        <dbReference type="PROSITE" id="PS51160"/>
    </source>
</evidence>
<evidence type="ECO:0000256" key="4">
    <source>
        <dbReference type="PROSITE-ProRule" id="PRU00520"/>
    </source>
</evidence>
<dbReference type="RefSeq" id="WP_013967948.1">
    <property type="nucleotide sequence ID" value="NC_015732.1"/>
</dbReference>
<feature type="active site" evidence="4">
    <location>
        <position position="44"/>
    </location>
</feature>
<dbReference type="PRINTS" id="PR00112">
    <property type="entry name" value="ACYLPHPHTASE"/>
</dbReference>
<dbReference type="InterPro" id="IPR017968">
    <property type="entry name" value="Acylphosphatase_CS"/>
</dbReference>
<dbReference type="AlphaFoldDB" id="F8EYQ9"/>
<dbReference type="KEGG" id="scd:Spica_0472"/>
<keyword evidence="4 5" id="KW-0378">Hydrolase</keyword>
<evidence type="ECO:0000256" key="6">
    <source>
        <dbReference type="RuleBase" id="RU004168"/>
    </source>
</evidence>
<protein>
    <recommendedName>
        <fullName evidence="2 4">Acylphosphatase</fullName>
        <ecNumber evidence="2 4">3.6.1.7</ecNumber>
    </recommendedName>
</protein>
<evidence type="ECO:0000256" key="5">
    <source>
        <dbReference type="RuleBase" id="RU000553"/>
    </source>
</evidence>
<dbReference type="InterPro" id="IPR036046">
    <property type="entry name" value="Acylphosphatase-like_dom_sf"/>
</dbReference>
<dbReference type="EMBL" id="CP002868">
    <property type="protein sequence ID" value="AEJ18636.1"/>
    <property type="molecule type" value="Genomic_DNA"/>
</dbReference>
<dbReference type="InterPro" id="IPR001792">
    <property type="entry name" value="Acylphosphatase-like_dom"/>
</dbReference>
<dbReference type="PROSITE" id="PS00151">
    <property type="entry name" value="ACYLPHOSPHATASE_2"/>
    <property type="match status" value="1"/>
</dbReference>
<dbReference type="STRING" id="744872.Spica_0472"/>
<comment type="similarity">
    <text evidence="1 6">Belongs to the acylphosphatase family.</text>
</comment>
<evidence type="ECO:0000313" key="8">
    <source>
        <dbReference type="EMBL" id="AEJ18636.1"/>
    </source>
</evidence>
<reference evidence="9" key="1">
    <citation type="journal article" date="2013" name="Stand. Genomic Sci.">
        <title>Genome sequence of the thermophilic fresh-water bacterium Spirochaeta caldaria type strain (H1(T)), reclassification of Spirochaeta caldaria, Spirochaeta stenostrepta, and Spirochaeta zuelzerae in the genus Treponema as Treponema caldaria comb. nov., Treponema stenostrepta comb. nov., and Treponema zuelzerae comb. nov., and emendation of the genus Treponema.</title>
        <authorList>
            <person name="Abt B."/>
            <person name="Goker M."/>
            <person name="Scheuner C."/>
            <person name="Han C."/>
            <person name="Lu M."/>
            <person name="Misra M."/>
            <person name="Lapidus A."/>
            <person name="Nolan M."/>
            <person name="Lucas S."/>
            <person name="Hammon N."/>
            <person name="Deshpande S."/>
            <person name="Cheng J.F."/>
            <person name="Tapia R."/>
            <person name="Goodwin L.A."/>
            <person name="Pitluck S."/>
            <person name="Liolios K."/>
            <person name="Pagani I."/>
            <person name="Ivanova N."/>
            <person name="Mavromatis K."/>
            <person name="Mikhailova N."/>
            <person name="Huntemann M."/>
            <person name="Pati A."/>
            <person name="Chen A."/>
            <person name="Palaniappan K."/>
            <person name="Land M."/>
            <person name="Hauser L."/>
            <person name="Jeffries C.D."/>
            <person name="Rohde M."/>
            <person name="Spring S."/>
            <person name="Gronow S."/>
            <person name="Detter J.C."/>
            <person name="Bristow J."/>
            <person name="Eisen J.A."/>
            <person name="Markowitz V."/>
            <person name="Hugenholtz P."/>
            <person name="Kyrpides N.C."/>
            <person name="Woyke T."/>
            <person name="Klenk H.P."/>
        </authorList>
    </citation>
    <scope>NUCLEOTIDE SEQUENCE</scope>
    <source>
        <strain evidence="9">ATCC 51460 / DSM 7334 / H1</strain>
    </source>
</reference>
<accession>F8EYQ9</accession>
<name>F8EYQ9_GRAC1</name>
<dbReference type="Pfam" id="PF00708">
    <property type="entry name" value="Acylphosphatase"/>
    <property type="match status" value="1"/>
</dbReference>
<sequence length="98" mass="10772">MSLDDALPKEAVLVQVYGIVQGVGFRYAAQAQARKLGVVGWVKNCHDGSVEVYAEGNPAKLSKLISWLHHGPPAATVDRVQLTRVRPIGSFHRFSIEY</sequence>
<dbReference type="NCBIfam" id="NF011000">
    <property type="entry name" value="PRK14426.1"/>
    <property type="match status" value="1"/>
</dbReference>
<feature type="active site" evidence="4">
    <location>
        <position position="26"/>
    </location>
</feature>
<dbReference type="SUPFAM" id="SSF54975">
    <property type="entry name" value="Acylphosphatase/BLUF domain-like"/>
    <property type="match status" value="1"/>
</dbReference>
<dbReference type="eggNOG" id="COG1254">
    <property type="taxonomic scope" value="Bacteria"/>
</dbReference>
<dbReference type="PROSITE" id="PS00150">
    <property type="entry name" value="ACYLPHOSPHATASE_1"/>
    <property type="match status" value="1"/>
</dbReference>
<organism evidence="8 9">
    <name type="scientific">Gracilinema caldarium (strain ATCC 51460 / DSM 7334 / H1)</name>
    <name type="common">Treponema caldarium</name>
    <dbReference type="NCBI Taxonomy" id="744872"/>
    <lineage>
        <taxon>Bacteria</taxon>
        <taxon>Pseudomonadati</taxon>
        <taxon>Spirochaetota</taxon>
        <taxon>Spirochaetia</taxon>
        <taxon>Spirochaetales</taxon>
        <taxon>Breznakiellaceae</taxon>
        <taxon>Gracilinema</taxon>
    </lineage>
</organism>
<evidence type="ECO:0000256" key="3">
    <source>
        <dbReference type="ARBA" id="ARBA00047645"/>
    </source>
</evidence>